<dbReference type="Proteomes" id="UP000650467">
    <property type="component" value="Unassembled WGS sequence"/>
</dbReference>
<proteinExistence type="predicted"/>
<dbReference type="GO" id="GO:0016020">
    <property type="term" value="C:membrane"/>
    <property type="evidence" value="ECO:0007669"/>
    <property type="project" value="TreeGrafter"/>
</dbReference>
<dbReference type="EMBL" id="JAEHOC010000003">
    <property type="protein sequence ID" value="KAG2443580.1"/>
    <property type="molecule type" value="Genomic_DNA"/>
</dbReference>
<gene>
    <name evidence="1" type="ORF">HXX76_001931</name>
</gene>
<dbReference type="InterPro" id="IPR043519">
    <property type="entry name" value="NT_sf"/>
</dbReference>
<dbReference type="GO" id="GO:0001730">
    <property type="term" value="F:2'-5'-oligoadenylate synthetase activity"/>
    <property type="evidence" value="ECO:0007669"/>
    <property type="project" value="TreeGrafter"/>
</dbReference>
<comment type="caution">
    <text evidence="1">The sequence shown here is derived from an EMBL/GenBank/DDBJ whole genome shotgun (WGS) entry which is preliminary data.</text>
</comment>
<dbReference type="SUPFAM" id="SSF81301">
    <property type="entry name" value="Nucleotidyltransferase"/>
    <property type="match status" value="1"/>
</dbReference>
<dbReference type="GO" id="GO:0005654">
    <property type="term" value="C:nucleoplasm"/>
    <property type="evidence" value="ECO:0007669"/>
    <property type="project" value="TreeGrafter"/>
</dbReference>
<dbReference type="PANTHER" id="PTHR11258">
    <property type="entry name" value="2-5 OLIGOADENYLATE SYNTHETASE"/>
    <property type="match status" value="1"/>
</dbReference>
<protein>
    <recommendedName>
        <fullName evidence="3">Nucleotidyltransferase</fullName>
    </recommendedName>
</protein>
<evidence type="ECO:0000313" key="2">
    <source>
        <dbReference type="Proteomes" id="UP000650467"/>
    </source>
</evidence>
<dbReference type="OrthoDB" id="543305at2759"/>
<reference evidence="1" key="1">
    <citation type="journal article" date="2020" name="bioRxiv">
        <title>Comparative genomics of Chlamydomonas.</title>
        <authorList>
            <person name="Craig R.J."/>
            <person name="Hasan A.R."/>
            <person name="Ness R.W."/>
            <person name="Keightley P.D."/>
        </authorList>
    </citation>
    <scope>NUCLEOTIDE SEQUENCE</scope>
    <source>
        <strain evidence="1">SAG 7.73</strain>
    </source>
</reference>
<dbReference type="PANTHER" id="PTHR11258:SF11">
    <property type="entry name" value="C2H2-TYPE DOMAIN-CONTAINING PROTEIN"/>
    <property type="match status" value="1"/>
</dbReference>
<organism evidence="1 2">
    <name type="scientific">Chlamydomonas incerta</name>
    <dbReference type="NCBI Taxonomy" id="51695"/>
    <lineage>
        <taxon>Eukaryota</taxon>
        <taxon>Viridiplantae</taxon>
        <taxon>Chlorophyta</taxon>
        <taxon>core chlorophytes</taxon>
        <taxon>Chlorophyceae</taxon>
        <taxon>CS clade</taxon>
        <taxon>Chlamydomonadales</taxon>
        <taxon>Chlamydomonadaceae</taxon>
        <taxon>Chlamydomonas</taxon>
    </lineage>
</organism>
<dbReference type="AlphaFoldDB" id="A0A835WA44"/>
<evidence type="ECO:0008006" key="3">
    <source>
        <dbReference type="Google" id="ProtNLM"/>
    </source>
</evidence>
<sequence>MIEYMNQTEYKLKSASILKKPAVQQATIQDNKENFAGGFSGLASLYTAEALEEGKARQAIEIVTAAIDKSRVKVSRTHSAGSFGRRTLVNFAFDVDLIVYVKSYDGRDMTDPDIWRYDTDLVTAMRRHVKEALETANSAWDVEIPSDAHYCDVLQVEVLGTHVDLLLVPDCVRGKPVDPVWYQHEALTKEVYGNPAGAEYDQIRERADAAAFTRFVDTVHDAVKSVVRGVKALYKHGVLGDEGGGLKGGGSWWPPEDDRIRSVSLEMLVLAADQQLRQREYGGGQPAHGDVYKLDLFLEVLELVVAAVRDKKVVTVSAGEWGYPGEAQDFAHCWEDDAIRIIHPIDPTCNLERPRGHRGASNCRPLVALAESILKLVHGGGTFQDLCAVPAVRRAMEDLAVIHKVATVRFGVEHNKRNLPIMLEYLTRRV</sequence>
<dbReference type="GO" id="GO:0005829">
    <property type="term" value="C:cytosol"/>
    <property type="evidence" value="ECO:0007669"/>
    <property type="project" value="TreeGrafter"/>
</dbReference>
<accession>A0A835WA44</accession>
<dbReference type="GO" id="GO:0003725">
    <property type="term" value="F:double-stranded RNA binding"/>
    <property type="evidence" value="ECO:0007669"/>
    <property type="project" value="TreeGrafter"/>
</dbReference>
<keyword evidence="2" id="KW-1185">Reference proteome</keyword>
<evidence type="ECO:0000313" key="1">
    <source>
        <dbReference type="EMBL" id="KAG2443580.1"/>
    </source>
</evidence>
<name>A0A835WA44_CHLIN</name>